<name>A0ABU8LL15_9MICO</name>
<evidence type="ECO:0000313" key="3">
    <source>
        <dbReference type="EMBL" id="MEJ1091549.1"/>
    </source>
</evidence>
<comment type="caution">
    <text evidence="3">The sequence shown here is derived from an EMBL/GenBank/DDBJ whole genome shotgun (WGS) entry which is preliminary data.</text>
</comment>
<dbReference type="InterPro" id="IPR050356">
    <property type="entry name" value="SulA_CellDiv_inhibitor"/>
</dbReference>
<dbReference type="PANTHER" id="PTHR35369:SF2">
    <property type="entry name" value="BLR3025 PROTEIN"/>
    <property type="match status" value="1"/>
</dbReference>
<feature type="domain" description="UmuC" evidence="2">
    <location>
        <begin position="31"/>
        <end position="183"/>
    </location>
</feature>
<keyword evidence="1" id="KW-0227">DNA damage</keyword>
<dbReference type="PROSITE" id="PS50173">
    <property type="entry name" value="UMUC"/>
    <property type="match status" value="1"/>
</dbReference>
<dbReference type="RefSeq" id="WP_337319178.1">
    <property type="nucleotide sequence ID" value="NZ_JBBDGN010000006.1"/>
</dbReference>
<keyword evidence="4" id="KW-1185">Reference proteome</keyword>
<dbReference type="EMBL" id="JBBDGN010000006">
    <property type="protein sequence ID" value="MEJ1091549.1"/>
    <property type="molecule type" value="Genomic_DNA"/>
</dbReference>
<evidence type="ECO:0000256" key="1">
    <source>
        <dbReference type="ARBA" id="ARBA00022763"/>
    </source>
</evidence>
<dbReference type="Pfam" id="PF00817">
    <property type="entry name" value="IMS"/>
    <property type="match status" value="1"/>
</dbReference>
<gene>
    <name evidence="3" type="ORF">WDU93_07550</name>
</gene>
<dbReference type="InterPro" id="IPR001126">
    <property type="entry name" value="UmuC"/>
</dbReference>
<evidence type="ECO:0000259" key="2">
    <source>
        <dbReference type="PROSITE" id="PS50173"/>
    </source>
</evidence>
<reference evidence="3 4" key="1">
    <citation type="submission" date="2024-02" db="EMBL/GenBank/DDBJ databases">
        <authorList>
            <person name="Saticioglu I.B."/>
        </authorList>
    </citation>
    <scope>NUCLEOTIDE SEQUENCE [LARGE SCALE GENOMIC DNA]</scope>
    <source>
        <strain evidence="3 4">Mu-43</strain>
    </source>
</reference>
<dbReference type="InterPro" id="IPR043502">
    <property type="entry name" value="DNA/RNA_pol_sf"/>
</dbReference>
<organism evidence="3 4">
    <name type="scientific">Microbacterium istanbulense</name>
    <dbReference type="NCBI Taxonomy" id="3122049"/>
    <lineage>
        <taxon>Bacteria</taxon>
        <taxon>Bacillati</taxon>
        <taxon>Actinomycetota</taxon>
        <taxon>Actinomycetes</taxon>
        <taxon>Micrococcales</taxon>
        <taxon>Microbacteriaceae</taxon>
        <taxon>Microbacterium</taxon>
    </lineage>
</organism>
<protein>
    <submittedName>
        <fullName evidence="3">DNA polymerase Y family protein</fullName>
    </submittedName>
</protein>
<dbReference type="Proteomes" id="UP001366085">
    <property type="component" value="Unassembled WGS sequence"/>
</dbReference>
<dbReference type="CDD" id="cd03468">
    <property type="entry name" value="PolY_like"/>
    <property type="match status" value="1"/>
</dbReference>
<accession>A0ABU8LL15</accession>
<dbReference type="SUPFAM" id="SSF56672">
    <property type="entry name" value="DNA/RNA polymerases"/>
    <property type="match status" value="1"/>
</dbReference>
<dbReference type="PANTHER" id="PTHR35369">
    <property type="entry name" value="BLR3025 PROTEIN-RELATED"/>
    <property type="match status" value="1"/>
</dbReference>
<proteinExistence type="predicted"/>
<sequence length="522" mass="56113">MTEPSALRVHALWFPDWPLRAALGTPPPHPPTALTRGNIVVACTASARAHGVRVGQRRRMAQGLLPSLQLLPSDAEQEERSFLPVLRLIDSHSPGVHLIRPGLAVLRSRGVTRYHGGEVESAQALTGALAAEGLPEARIGIADGVFTAEIAARATVTGAASEQVPWRVVPPGRAAEFLSPLPVQVLGDDDLASLLLRLGVSTLGGFAALGALEVRTRFGEHGARLHALAGGADSRPLTPRPPDPELAREVEFDSPLGQADQIAFAVRQTADAVLLALADASVVCTEARIDLTDDDGRVTSRSWLHPTCFDAADLVDRVRWQLEALVTKEASADDDAAHAFRGIVGVRIIPAAVDDAAHHQPGLFGAGTDERLHHAVSRVQTLLGHQGVVTAAVSGGRLLADRQVFTPWGERSVLERDPARPWPGSLPGPLPAEVFSPLRPIKVTTATGESITVDARGSLSAVPALLDEEEIVGWAGPWPLREHRWDATRARSGHRFQLLDRRQRAWLVLHSDGMWWAEGRYR</sequence>
<evidence type="ECO:0000313" key="4">
    <source>
        <dbReference type="Proteomes" id="UP001366085"/>
    </source>
</evidence>